<dbReference type="EMBL" id="NHMK01000022">
    <property type="protein sequence ID" value="OWL94764.1"/>
    <property type="molecule type" value="Genomic_DNA"/>
</dbReference>
<dbReference type="InterPro" id="IPR029063">
    <property type="entry name" value="SAM-dependent_MTases_sf"/>
</dbReference>
<evidence type="ECO:0000313" key="6">
    <source>
        <dbReference type="Proteomes" id="UP000197208"/>
    </source>
</evidence>
<keyword evidence="6" id="KW-1185">Reference proteome</keyword>
<sequence length="372" mass="39279">MASVTGPLPQLLADTAGLRWTEQLHGLARTRLDELARAHGGLDDLLRAATVRPDVASQVAAAFTVGETWFQRIGAQLEALPELLAGRRHVRAWSAGCSTGEEAYALAAAFTRQTVEVLGTDLNSESVRRAREGRYGAWSFRGVPPEQVRRSFERRGDLFEVRADLRRRVRFAVHNLTTPAPLRDLDVIACRNVTIYFTPAAAGQVYTHLARALAPGGVLLLAPSDPRPPAHLGLVVERSGGTQVLRRPAFAAAPGPAVSGAPGAGMKGAGPSGVGVSGAGVSGVAPVTPGAAVPDAPRDPELPEARRAAYEAPHDPQAQLALAWALRRAGQDGRAERQARHTLTLLDAHGDSWLAARVRAGCLRLLDGAGEG</sequence>
<dbReference type="SUPFAM" id="SSF53335">
    <property type="entry name" value="S-adenosyl-L-methionine-dependent methyltransferases"/>
    <property type="match status" value="1"/>
</dbReference>
<evidence type="ECO:0000256" key="1">
    <source>
        <dbReference type="ARBA" id="ARBA00022603"/>
    </source>
</evidence>
<comment type="caution">
    <text evidence="5">The sequence shown here is derived from an EMBL/GenBank/DDBJ whole genome shotgun (WGS) entry which is preliminary data.</text>
</comment>
<evidence type="ECO:0000259" key="4">
    <source>
        <dbReference type="PROSITE" id="PS50123"/>
    </source>
</evidence>
<gene>
    <name evidence="5" type="ORF">CBQ26_14705</name>
</gene>
<protein>
    <recommendedName>
        <fullName evidence="4">CheR-type methyltransferase domain-containing protein</fullName>
    </recommendedName>
</protein>
<dbReference type="AlphaFoldDB" id="A0A246BHP1"/>
<keyword evidence="3" id="KW-0949">S-adenosyl-L-methionine</keyword>
<dbReference type="GO" id="GO:0008757">
    <property type="term" value="F:S-adenosylmethionine-dependent methyltransferase activity"/>
    <property type="evidence" value="ECO:0007669"/>
    <property type="project" value="InterPro"/>
</dbReference>
<dbReference type="Pfam" id="PF01739">
    <property type="entry name" value="CheR"/>
    <property type="match status" value="1"/>
</dbReference>
<keyword evidence="2" id="KW-0808">Transferase</keyword>
<dbReference type="InterPro" id="IPR050903">
    <property type="entry name" value="Bact_Chemotaxis_MeTrfase"/>
</dbReference>
<dbReference type="InterPro" id="IPR022642">
    <property type="entry name" value="CheR_C"/>
</dbReference>
<dbReference type="SMART" id="SM00138">
    <property type="entry name" value="MeTrc"/>
    <property type="match status" value="1"/>
</dbReference>
<dbReference type="PANTHER" id="PTHR24422">
    <property type="entry name" value="CHEMOTAXIS PROTEIN METHYLTRANSFERASE"/>
    <property type="match status" value="1"/>
</dbReference>
<dbReference type="OrthoDB" id="9816309at2"/>
<feature type="domain" description="CheR-type methyltransferase" evidence="4">
    <location>
        <begin position="10"/>
        <end position="225"/>
    </location>
</feature>
<dbReference type="InterPro" id="IPR000780">
    <property type="entry name" value="CheR_MeTrfase"/>
</dbReference>
<reference evidence="5 6" key="1">
    <citation type="submission" date="2017-05" db="EMBL/GenBank/DDBJ databases">
        <title>De novo genome assembly of Deniococcus indicus strain DR1.</title>
        <authorList>
            <person name="Chauhan D."/>
            <person name="Yennamalli R.M."/>
            <person name="Priyadarshini R."/>
        </authorList>
    </citation>
    <scope>NUCLEOTIDE SEQUENCE [LARGE SCALE GENOMIC DNA]</scope>
    <source>
        <strain evidence="5 6">DR1</strain>
    </source>
</reference>
<dbReference type="PANTHER" id="PTHR24422:SF19">
    <property type="entry name" value="CHEMOTAXIS PROTEIN METHYLTRANSFERASE"/>
    <property type="match status" value="1"/>
</dbReference>
<name>A0A246BHP1_9DEIO</name>
<dbReference type="Proteomes" id="UP000197208">
    <property type="component" value="Unassembled WGS sequence"/>
</dbReference>
<evidence type="ECO:0000256" key="2">
    <source>
        <dbReference type="ARBA" id="ARBA00022679"/>
    </source>
</evidence>
<accession>A0A246BHP1</accession>
<evidence type="ECO:0000256" key="3">
    <source>
        <dbReference type="ARBA" id="ARBA00022691"/>
    </source>
</evidence>
<organism evidence="5 6">
    <name type="scientific">Deinococcus indicus</name>
    <dbReference type="NCBI Taxonomy" id="223556"/>
    <lineage>
        <taxon>Bacteria</taxon>
        <taxon>Thermotogati</taxon>
        <taxon>Deinococcota</taxon>
        <taxon>Deinococci</taxon>
        <taxon>Deinococcales</taxon>
        <taxon>Deinococcaceae</taxon>
        <taxon>Deinococcus</taxon>
    </lineage>
</organism>
<dbReference type="PRINTS" id="PR00996">
    <property type="entry name" value="CHERMTFRASE"/>
</dbReference>
<dbReference type="CDD" id="cd02440">
    <property type="entry name" value="AdoMet_MTases"/>
    <property type="match status" value="1"/>
</dbReference>
<evidence type="ECO:0000313" key="5">
    <source>
        <dbReference type="EMBL" id="OWL94764.1"/>
    </source>
</evidence>
<dbReference type="Gene3D" id="3.40.50.150">
    <property type="entry name" value="Vaccinia Virus protein VP39"/>
    <property type="match status" value="1"/>
</dbReference>
<dbReference type="GO" id="GO:0032259">
    <property type="term" value="P:methylation"/>
    <property type="evidence" value="ECO:0007669"/>
    <property type="project" value="UniProtKB-KW"/>
</dbReference>
<dbReference type="PROSITE" id="PS50123">
    <property type="entry name" value="CHER"/>
    <property type="match status" value="1"/>
</dbReference>
<proteinExistence type="predicted"/>
<keyword evidence="1" id="KW-0489">Methyltransferase</keyword>